<dbReference type="GeneID" id="25039385"/>
<evidence type="ECO:0000313" key="1">
    <source>
        <dbReference type="EMBL" id="EPY53300.1"/>
    </source>
</evidence>
<dbReference type="EMBL" id="KE546988">
    <property type="protein sequence ID" value="EPY53300.1"/>
    <property type="molecule type" value="Genomic_DNA"/>
</dbReference>
<evidence type="ECO:0000313" key="2">
    <source>
        <dbReference type="Proteomes" id="UP000015464"/>
    </source>
</evidence>
<sequence>MQSFLIIPLFECDDGVVFSHFCLTTTTKAQRLDSSGSMDETNTYIQGRFHGFAIWLLQINAKSWNELYTLT</sequence>
<gene>
    <name evidence="1" type="ORF">SPOG_05517</name>
</gene>
<dbReference type="AlphaFoldDB" id="S9W5P0"/>
<protein>
    <submittedName>
        <fullName evidence="1">Uncharacterized protein</fullName>
    </submittedName>
</protein>
<dbReference type="HOGENOM" id="CLU_2741476_0_0_1"/>
<name>S9W5P0_SCHCR</name>
<accession>S9W5P0</accession>
<dbReference type="RefSeq" id="XP_013022101.1">
    <property type="nucleotide sequence ID" value="XM_013166647.1"/>
</dbReference>
<organism evidence="1 2">
    <name type="scientific">Schizosaccharomyces cryophilus (strain OY26 / ATCC MYA-4695 / CBS 11777 / NBRC 106824 / NRRL Y48691)</name>
    <name type="common">Fission yeast</name>
    <dbReference type="NCBI Taxonomy" id="653667"/>
    <lineage>
        <taxon>Eukaryota</taxon>
        <taxon>Fungi</taxon>
        <taxon>Dikarya</taxon>
        <taxon>Ascomycota</taxon>
        <taxon>Taphrinomycotina</taxon>
        <taxon>Schizosaccharomycetes</taxon>
        <taxon>Schizosaccharomycetales</taxon>
        <taxon>Schizosaccharomycetaceae</taxon>
        <taxon>Schizosaccharomyces</taxon>
    </lineage>
</organism>
<proteinExistence type="predicted"/>
<keyword evidence="2" id="KW-1185">Reference proteome</keyword>
<dbReference type="Proteomes" id="UP000015464">
    <property type="component" value="Unassembled WGS sequence"/>
</dbReference>
<reference evidence="1 2" key="1">
    <citation type="journal article" date="2011" name="Science">
        <title>Comparative functional genomics of the fission yeasts.</title>
        <authorList>
            <person name="Rhind N."/>
            <person name="Chen Z."/>
            <person name="Yassour M."/>
            <person name="Thompson D.A."/>
            <person name="Haas B.J."/>
            <person name="Habib N."/>
            <person name="Wapinski I."/>
            <person name="Roy S."/>
            <person name="Lin M.F."/>
            <person name="Heiman D.I."/>
            <person name="Young S.K."/>
            <person name="Furuya K."/>
            <person name="Guo Y."/>
            <person name="Pidoux A."/>
            <person name="Chen H.M."/>
            <person name="Robbertse B."/>
            <person name="Goldberg J.M."/>
            <person name="Aoki K."/>
            <person name="Bayne E.H."/>
            <person name="Berlin A.M."/>
            <person name="Desjardins C.A."/>
            <person name="Dobbs E."/>
            <person name="Dukaj L."/>
            <person name="Fan L."/>
            <person name="FitzGerald M.G."/>
            <person name="French C."/>
            <person name="Gujja S."/>
            <person name="Hansen K."/>
            <person name="Keifenheim D."/>
            <person name="Levin J.Z."/>
            <person name="Mosher R.A."/>
            <person name="Mueller C.A."/>
            <person name="Pfiffner J."/>
            <person name="Priest M."/>
            <person name="Russ C."/>
            <person name="Smialowska A."/>
            <person name="Swoboda P."/>
            <person name="Sykes S.M."/>
            <person name="Vaughn M."/>
            <person name="Vengrova S."/>
            <person name="Yoder R."/>
            <person name="Zeng Q."/>
            <person name="Allshire R."/>
            <person name="Baulcombe D."/>
            <person name="Birren B.W."/>
            <person name="Brown W."/>
            <person name="Ekwall K."/>
            <person name="Kellis M."/>
            <person name="Leatherwood J."/>
            <person name="Levin H."/>
            <person name="Margalit H."/>
            <person name="Martienssen R."/>
            <person name="Nieduszynski C.A."/>
            <person name="Spatafora J.W."/>
            <person name="Friedman N."/>
            <person name="Dalgaard J.Z."/>
            <person name="Baumann P."/>
            <person name="Niki H."/>
            <person name="Regev A."/>
            <person name="Nusbaum C."/>
        </authorList>
    </citation>
    <scope>NUCLEOTIDE SEQUENCE [LARGE SCALE GENOMIC DNA]</scope>
    <source>
        <strain evidence="2">OY26 / ATCC MYA-4695 / CBS 11777 / NBRC 106824 / NRRL Y48691</strain>
    </source>
</reference>